<dbReference type="EMBL" id="CH473971">
    <property type="protein sequence ID" value="EDM14540.1"/>
    <property type="molecule type" value="Genomic_DNA"/>
</dbReference>
<name>A6IXA9_RAT</name>
<feature type="non-terminal residue" evidence="1">
    <location>
        <position position="11"/>
    </location>
</feature>
<dbReference type="Proteomes" id="UP000234681">
    <property type="component" value="Chromosome 18"/>
</dbReference>
<evidence type="ECO:0000313" key="1">
    <source>
        <dbReference type="EMBL" id="EDM14540.1"/>
    </source>
</evidence>
<organism evidence="1 2">
    <name type="scientific">Rattus norvegicus</name>
    <name type="common">Rat</name>
    <dbReference type="NCBI Taxonomy" id="10116"/>
    <lineage>
        <taxon>Eukaryota</taxon>
        <taxon>Metazoa</taxon>
        <taxon>Chordata</taxon>
        <taxon>Craniata</taxon>
        <taxon>Vertebrata</taxon>
        <taxon>Euteleostomi</taxon>
        <taxon>Mammalia</taxon>
        <taxon>Eutheria</taxon>
        <taxon>Euarchontoglires</taxon>
        <taxon>Glires</taxon>
        <taxon>Rodentia</taxon>
        <taxon>Myomorpha</taxon>
        <taxon>Muroidea</taxon>
        <taxon>Muridae</taxon>
        <taxon>Murinae</taxon>
        <taxon>Rattus</taxon>
    </lineage>
</organism>
<accession>A6IXA9</accession>
<gene>
    <name evidence="1" type="ORF">rCG_46894</name>
</gene>
<protein>
    <submittedName>
        <fullName evidence="1">RCG46894</fullName>
    </submittedName>
</protein>
<reference evidence="2" key="1">
    <citation type="submission" date="2005-09" db="EMBL/GenBank/DDBJ databases">
        <authorList>
            <person name="Mural R.J."/>
            <person name="Li P.W."/>
            <person name="Adams M.D."/>
            <person name="Amanatides P.G."/>
            <person name="Baden-Tillson H."/>
            <person name="Barnstead M."/>
            <person name="Chin S.H."/>
            <person name="Dew I."/>
            <person name="Evans C.A."/>
            <person name="Ferriera S."/>
            <person name="Flanigan M."/>
            <person name="Fosler C."/>
            <person name="Glodek A."/>
            <person name="Gu Z."/>
            <person name="Holt R.A."/>
            <person name="Jennings D."/>
            <person name="Kraft C.L."/>
            <person name="Lu F."/>
            <person name="Nguyen T."/>
            <person name="Nusskern D.R."/>
            <person name="Pfannkoch C.M."/>
            <person name="Sitter C."/>
            <person name="Sutton G.G."/>
            <person name="Venter J.C."/>
            <person name="Wang Z."/>
            <person name="Woodage T."/>
            <person name="Zheng X.H."/>
            <person name="Zhong F."/>
        </authorList>
    </citation>
    <scope>NUCLEOTIDE SEQUENCE [LARGE SCALE GENOMIC DNA]</scope>
    <source>
        <strain>BN</strain>
        <strain evidence="2">Sprague-Dawley</strain>
    </source>
</reference>
<sequence length="11" mass="1496">MYCFFICRFEH</sequence>
<proteinExistence type="predicted"/>
<evidence type="ECO:0000313" key="2">
    <source>
        <dbReference type="Proteomes" id="UP000234681"/>
    </source>
</evidence>